<dbReference type="Proteomes" id="UP001529491">
    <property type="component" value="Chromosome"/>
</dbReference>
<feature type="DNA-binding region" description="OmpR/PhoB-type" evidence="2">
    <location>
        <begin position="1"/>
        <end position="95"/>
    </location>
</feature>
<gene>
    <name evidence="5" type="ORF">RGE70_02535</name>
</gene>
<name>A0ABZ0K1R1_9GAMM</name>
<feature type="domain" description="OmpR/PhoB-type" evidence="4">
    <location>
        <begin position="1"/>
        <end position="95"/>
    </location>
</feature>
<dbReference type="SUPFAM" id="SSF46894">
    <property type="entry name" value="C-terminal effector domain of the bipartite response regulators"/>
    <property type="match status" value="1"/>
</dbReference>
<dbReference type="InterPro" id="IPR036388">
    <property type="entry name" value="WH-like_DNA-bd_sf"/>
</dbReference>
<evidence type="ECO:0000256" key="3">
    <source>
        <dbReference type="SAM" id="Phobius"/>
    </source>
</evidence>
<protein>
    <submittedName>
        <fullName evidence="5">Helix-turn-helix domain-containing protein</fullName>
    </submittedName>
</protein>
<keyword evidence="3" id="KW-1133">Transmembrane helix</keyword>
<keyword evidence="3" id="KW-0812">Transmembrane</keyword>
<keyword evidence="6" id="KW-1185">Reference proteome</keyword>
<reference evidence="5 6" key="1">
    <citation type="submission" date="2023-10" db="EMBL/GenBank/DDBJ databases">
        <title>Complete genome sequence of Shewanella sp. DAU334.</title>
        <authorList>
            <person name="Lee Y.-S."/>
            <person name="Jeong H.-R."/>
            <person name="Hwang E.-J."/>
            <person name="Choi Y.-L."/>
            <person name="Kim G.-D."/>
        </authorList>
    </citation>
    <scope>NUCLEOTIDE SEQUENCE [LARGE SCALE GENOMIC DNA]</scope>
    <source>
        <strain evidence="5 6">DAU334</strain>
    </source>
</reference>
<dbReference type="PROSITE" id="PS51755">
    <property type="entry name" value="OMPR_PHOB"/>
    <property type="match status" value="1"/>
</dbReference>
<dbReference type="Gene3D" id="1.10.10.10">
    <property type="entry name" value="Winged helix-like DNA-binding domain superfamily/Winged helix DNA-binding domain"/>
    <property type="match status" value="1"/>
</dbReference>
<organism evidence="5 6">
    <name type="scientific">Shewanella youngdeokensis</name>
    <dbReference type="NCBI Taxonomy" id="2999068"/>
    <lineage>
        <taxon>Bacteria</taxon>
        <taxon>Pseudomonadati</taxon>
        <taxon>Pseudomonadota</taxon>
        <taxon>Gammaproteobacteria</taxon>
        <taxon>Alteromonadales</taxon>
        <taxon>Shewanellaceae</taxon>
        <taxon>Shewanella</taxon>
    </lineage>
</organism>
<dbReference type="RefSeq" id="WP_310469988.1">
    <property type="nucleotide sequence ID" value="NZ_CP136522.1"/>
</dbReference>
<proteinExistence type="predicted"/>
<evidence type="ECO:0000256" key="2">
    <source>
        <dbReference type="PROSITE-ProRule" id="PRU01091"/>
    </source>
</evidence>
<feature type="transmembrane region" description="Helical" evidence="3">
    <location>
        <begin position="114"/>
        <end position="132"/>
    </location>
</feature>
<dbReference type="InterPro" id="IPR001867">
    <property type="entry name" value="OmpR/PhoB-type_DNA-bd"/>
</dbReference>
<dbReference type="InterPro" id="IPR016032">
    <property type="entry name" value="Sig_transdc_resp-reg_C-effctor"/>
</dbReference>
<keyword evidence="1 2" id="KW-0238">DNA-binding</keyword>
<evidence type="ECO:0000313" key="6">
    <source>
        <dbReference type="Proteomes" id="UP001529491"/>
    </source>
</evidence>
<evidence type="ECO:0000259" key="4">
    <source>
        <dbReference type="PROSITE" id="PS51755"/>
    </source>
</evidence>
<keyword evidence="3" id="KW-0472">Membrane</keyword>
<accession>A0ABZ0K1R1</accession>
<sequence>MFIGPVKFDIEQQELVNNDTLQVLKLSNVEFLVMKELMSSRGRVVSTESLCLIFGPQVITSQDIAAAVSNIKTFLGINYASMIEAVTNQGYLLHTTAKVQMHNSPYEALSIKQFSMFLVIGIMLVVFLATRFETTPNIRFTLPEELLLDGKKSVLVPIYSSDMARITAEEYFKKIAVKVESCDKVAWDGFYVSTSDNGEIIHFVMQRMTDGVREFRNFKIVNIEGDWDFIDQPWLIKAGFCE</sequence>
<dbReference type="EMBL" id="CP136522">
    <property type="protein sequence ID" value="WOT05726.1"/>
    <property type="molecule type" value="Genomic_DNA"/>
</dbReference>
<evidence type="ECO:0000256" key="1">
    <source>
        <dbReference type="ARBA" id="ARBA00023125"/>
    </source>
</evidence>
<evidence type="ECO:0000313" key="5">
    <source>
        <dbReference type="EMBL" id="WOT05726.1"/>
    </source>
</evidence>